<accession>A0A3S0QRU5</accession>
<protein>
    <submittedName>
        <fullName evidence="1">Uncharacterized protein</fullName>
    </submittedName>
</protein>
<name>A0A3S0QRU5_9GAMM</name>
<evidence type="ECO:0000313" key="1">
    <source>
        <dbReference type="EMBL" id="RUA22622.1"/>
    </source>
</evidence>
<comment type="caution">
    <text evidence="1">The sequence shown here is derived from an EMBL/GenBank/DDBJ whole genome shotgun (WGS) entry which is preliminary data.</text>
</comment>
<sequence length="101" mass="10882">MISPGLHTTYRAASLIDGYSLKRVKGHQRQHGVRQQQLQSNSGVIAMGENALANNIVVQVVASSNRLAPGFRRDQDQALSQSVGWISVNQAAGQENVQSNA</sequence>
<dbReference type="AlphaFoldDB" id="A0A3S0QRU5"/>
<dbReference type="EMBL" id="RXHI01000013">
    <property type="protein sequence ID" value="RUA22622.1"/>
    <property type="molecule type" value="Genomic_DNA"/>
</dbReference>
<gene>
    <name evidence="1" type="ORF">DSL92_04900</name>
</gene>
<proteinExistence type="predicted"/>
<organism evidence="1">
    <name type="scientific">Billgrantia gudaonensis</name>
    <dbReference type="NCBI Taxonomy" id="376427"/>
    <lineage>
        <taxon>Bacteria</taxon>
        <taxon>Pseudomonadati</taxon>
        <taxon>Pseudomonadota</taxon>
        <taxon>Gammaproteobacteria</taxon>
        <taxon>Oceanospirillales</taxon>
        <taxon>Halomonadaceae</taxon>
        <taxon>Billgrantia</taxon>
    </lineage>
</organism>
<reference evidence="1" key="1">
    <citation type="submission" date="2018-12" db="EMBL/GenBank/DDBJ databases">
        <authorList>
            <person name="Jadhav K."/>
            <person name="Kushwaha B."/>
            <person name="Jadhav I."/>
        </authorList>
    </citation>
    <scope>NUCLEOTIDE SEQUENCE [LARGE SCALE GENOMIC DNA]</scope>
    <source>
        <strain evidence="1">SBS 10</strain>
    </source>
</reference>